<feature type="transmembrane region" description="Helical" evidence="6">
    <location>
        <begin position="70"/>
        <end position="88"/>
    </location>
</feature>
<keyword evidence="2 6" id="KW-0812">Transmembrane</keyword>
<dbReference type="PANTHER" id="PTHR23501">
    <property type="entry name" value="MAJOR FACILITATOR SUPERFAMILY"/>
    <property type="match status" value="1"/>
</dbReference>
<dbReference type="InterPro" id="IPR020846">
    <property type="entry name" value="MFS_dom"/>
</dbReference>
<dbReference type="InterPro" id="IPR011701">
    <property type="entry name" value="MFS"/>
</dbReference>
<comment type="caution">
    <text evidence="8">The sequence shown here is derived from an EMBL/GenBank/DDBJ whole genome shotgun (WGS) entry which is preliminary data.</text>
</comment>
<evidence type="ECO:0000256" key="1">
    <source>
        <dbReference type="ARBA" id="ARBA00004141"/>
    </source>
</evidence>
<evidence type="ECO:0000313" key="9">
    <source>
        <dbReference type="Proteomes" id="UP001303473"/>
    </source>
</evidence>
<feature type="transmembrane region" description="Helical" evidence="6">
    <location>
        <begin position="324"/>
        <end position="343"/>
    </location>
</feature>
<evidence type="ECO:0000256" key="3">
    <source>
        <dbReference type="ARBA" id="ARBA00022989"/>
    </source>
</evidence>
<accession>A0AAN6NIZ8</accession>
<gene>
    <name evidence="8" type="ORF">QBC46DRAFT_455197</name>
</gene>
<feature type="transmembrane region" description="Helical" evidence="6">
    <location>
        <begin position="125"/>
        <end position="143"/>
    </location>
</feature>
<feature type="transmembrane region" description="Helical" evidence="6">
    <location>
        <begin position="100"/>
        <end position="119"/>
    </location>
</feature>
<feature type="region of interest" description="Disordered" evidence="5">
    <location>
        <begin position="520"/>
        <end position="544"/>
    </location>
</feature>
<feature type="transmembrane region" description="Helical" evidence="6">
    <location>
        <begin position="415"/>
        <end position="438"/>
    </location>
</feature>
<feature type="transmembrane region" description="Helical" evidence="6">
    <location>
        <begin position="176"/>
        <end position="199"/>
    </location>
</feature>
<dbReference type="PROSITE" id="PS50850">
    <property type="entry name" value="MFS"/>
    <property type="match status" value="1"/>
</dbReference>
<dbReference type="PANTHER" id="PTHR23501:SF199">
    <property type="entry name" value="MFS EFFLUX TRANSPORTER INPD-RELATED"/>
    <property type="match status" value="1"/>
</dbReference>
<dbReference type="GO" id="GO:0022857">
    <property type="term" value="F:transmembrane transporter activity"/>
    <property type="evidence" value="ECO:0007669"/>
    <property type="project" value="InterPro"/>
</dbReference>
<feature type="transmembrane region" description="Helical" evidence="6">
    <location>
        <begin position="248"/>
        <end position="265"/>
    </location>
</feature>
<dbReference type="SUPFAM" id="SSF103473">
    <property type="entry name" value="MFS general substrate transporter"/>
    <property type="match status" value="1"/>
</dbReference>
<feature type="transmembrane region" description="Helical" evidence="6">
    <location>
        <begin position="350"/>
        <end position="372"/>
    </location>
</feature>
<feature type="region of interest" description="Disordered" evidence="5">
    <location>
        <begin position="1"/>
        <end position="20"/>
    </location>
</feature>
<dbReference type="Pfam" id="PF07690">
    <property type="entry name" value="MFS_1"/>
    <property type="match status" value="1"/>
</dbReference>
<reference evidence="9" key="1">
    <citation type="journal article" date="2023" name="Mol. Phylogenet. Evol.">
        <title>Genome-scale phylogeny and comparative genomics of the fungal order Sordariales.</title>
        <authorList>
            <person name="Hensen N."/>
            <person name="Bonometti L."/>
            <person name="Westerberg I."/>
            <person name="Brannstrom I.O."/>
            <person name="Guillou S."/>
            <person name="Cros-Aarteil S."/>
            <person name="Calhoun S."/>
            <person name="Haridas S."/>
            <person name="Kuo A."/>
            <person name="Mondo S."/>
            <person name="Pangilinan J."/>
            <person name="Riley R."/>
            <person name="LaButti K."/>
            <person name="Andreopoulos B."/>
            <person name="Lipzen A."/>
            <person name="Chen C."/>
            <person name="Yan M."/>
            <person name="Daum C."/>
            <person name="Ng V."/>
            <person name="Clum A."/>
            <person name="Steindorff A."/>
            <person name="Ohm R.A."/>
            <person name="Martin F."/>
            <person name="Silar P."/>
            <person name="Natvig D.O."/>
            <person name="Lalanne C."/>
            <person name="Gautier V."/>
            <person name="Ament-Velasquez S.L."/>
            <person name="Kruys A."/>
            <person name="Hutchinson M.I."/>
            <person name="Powell A.J."/>
            <person name="Barry K."/>
            <person name="Miller A.N."/>
            <person name="Grigoriev I.V."/>
            <person name="Debuchy R."/>
            <person name="Gladieux P."/>
            <person name="Hiltunen Thoren M."/>
            <person name="Johannesson H."/>
        </authorList>
    </citation>
    <scope>NUCLEOTIDE SEQUENCE [LARGE SCALE GENOMIC DNA]</scope>
    <source>
        <strain evidence="9">CBS 340.73</strain>
    </source>
</reference>
<feature type="compositionally biased region" description="Basic and acidic residues" evidence="5">
    <location>
        <begin position="1"/>
        <end position="10"/>
    </location>
</feature>
<proteinExistence type="predicted"/>
<evidence type="ECO:0000256" key="5">
    <source>
        <dbReference type="SAM" id="MobiDB-lite"/>
    </source>
</evidence>
<feature type="transmembrane region" description="Helical" evidence="6">
    <location>
        <begin position="494"/>
        <end position="512"/>
    </location>
</feature>
<dbReference type="Gene3D" id="1.20.1250.20">
    <property type="entry name" value="MFS general substrate transporter like domains"/>
    <property type="match status" value="1"/>
</dbReference>
<evidence type="ECO:0000313" key="8">
    <source>
        <dbReference type="EMBL" id="KAK3946004.1"/>
    </source>
</evidence>
<feature type="transmembrane region" description="Helical" evidence="6">
    <location>
        <begin position="219"/>
        <end position="236"/>
    </location>
</feature>
<feature type="transmembrane region" description="Helical" evidence="6">
    <location>
        <begin position="384"/>
        <end position="403"/>
    </location>
</feature>
<dbReference type="InterPro" id="IPR036259">
    <property type="entry name" value="MFS_trans_sf"/>
</dbReference>
<keyword evidence="4 6" id="KW-0472">Membrane</keyword>
<protein>
    <submittedName>
        <fullName evidence="8">Major facilitator superfamily domain-containing protein</fullName>
    </submittedName>
</protein>
<evidence type="ECO:0000259" key="7">
    <source>
        <dbReference type="PROSITE" id="PS50850"/>
    </source>
</evidence>
<dbReference type="Gene3D" id="1.20.1720.10">
    <property type="entry name" value="Multidrug resistance protein D"/>
    <property type="match status" value="1"/>
</dbReference>
<evidence type="ECO:0000256" key="6">
    <source>
        <dbReference type="SAM" id="Phobius"/>
    </source>
</evidence>
<keyword evidence="3 6" id="KW-1133">Transmembrane helix</keyword>
<dbReference type="AlphaFoldDB" id="A0AAN6NIZ8"/>
<comment type="subcellular location">
    <subcellularLocation>
        <location evidence="1">Membrane</location>
        <topology evidence="1">Multi-pass membrane protein</topology>
    </subcellularLocation>
</comment>
<dbReference type="GO" id="GO:0005886">
    <property type="term" value="C:plasma membrane"/>
    <property type="evidence" value="ECO:0007669"/>
    <property type="project" value="TreeGrafter"/>
</dbReference>
<dbReference type="Proteomes" id="UP001303473">
    <property type="component" value="Unassembled WGS sequence"/>
</dbReference>
<feature type="transmembrane region" description="Helical" evidence="6">
    <location>
        <begin position="286"/>
        <end position="312"/>
    </location>
</feature>
<dbReference type="EMBL" id="MU853753">
    <property type="protein sequence ID" value="KAK3946004.1"/>
    <property type="molecule type" value="Genomic_DNA"/>
</dbReference>
<dbReference type="CDD" id="cd17502">
    <property type="entry name" value="MFS_Azr1_MDR_like"/>
    <property type="match status" value="1"/>
</dbReference>
<evidence type="ECO:0000256" key="4">
    <source>
        <dbReference type="ARBA" id="ARBA00023136"/>
    </source>
</evidence>
<evidence type="ECO:0000256" key="2">
    <source>
        <dbReference type="ARBA" id="ARBA00022692"/>
    </source>
</evidence>
<feature type="transmembrane region" description="Helical" evidence="6">
    <location>
        <begin position="150"/>
        <end position="170"/>
    </location>
</feature>
<feature type="transmembrane region" description="Helical" evidence="6">
    <location>
        <begin position="30"/>
        <end position="50"/>
    </location>
</feature>
<keyword evidence="9" id="KW-1185">Reference proteome</keyword>
<name>A0AAN6NIZ8_9PEZI</name>
<feature type="domain" description="Major facilitator superfamily (MFS) profile" evidence="7">
    <location>
        <begin position="35"/>
        <end position="517"/>
    </location>
</feature>
<sequence length="544" mass="58006">MDTETRDRPEATAAVDARNEQPHFERPQGWAFALVMVGLCLALLCISLDRSIVATAVPKITSDFNSLEDVAWYGSSYLFTTCSFQLFYGKLYARVSIKWTFIVSLLIFELGSAICGAAPNSTVLIVGRAIAGIGCAGVTAGALNDRPKYTGIVTGIMGIALTAAPALGGVFTDHLTWRWCFYVNLPLGAVALVAITFLLRLPPPAERSTVLEHLRNLDIPGTLAFAPGIIALLLALQWGGNTYPWNDWRIIILLVASALGLATWARHQCRLGDAATVPARIIGQRSIYVALFHVMVVGAVTFIGSYYIPIWYQAVVDYTPSESGVTYLGVSGPAALFSLVSGVMTSRIGYYVPSMYIGAIFLSVGSGLMMLFDVDTDTAFCMGALILLGTGVGFALQMGLIVAQSILPPKDTSVGASLMVLGQTLGGAVFLCAAQNIFQSHLVSEIEQNAPGVSPAAVIHLGAAQLGLTLQALGYSLDDIDTILDAYNAALKRVWLMMVVLSCVSVLAATAMEWRNVKPQTKPADDIELQTPAASGREDEHSAV</sequence>
<organism evidence="8 9">
    <name type="scientific">Diplogelasinospora grovesii</name>
    <dbReference type="NCBI Taxonomy" id="303347"/>
    <lineage>
        <taxon>Eukaryota</taxon>
        <taxon>Fungi</taxon>
        <taxon>Dikarya</taxon>
        <taxon>Ascomycota</taxon>
        <taxon>Pezizomycotina</taxon>
        <taxon>Sordariomycetes</taxon>
        <taxon>Sordariomycetidae</taxon>
        <taxon>Sordariales</taxon>
        <taxon>Diplogelasinosporaceae</taxon>
        <taxon>Diplogelasinospora</taxon>
    </lineage>
</organism>